<evidence type="ECO:0000259" key="2">
    <source>
        <dbReference type="Pfam" id="PF02481"/>
    </source>
</evidence>
<gene>
    <name evidence="3" type="ORF">SAMN04488579_102237</name>
</gene>
<organism evidence="3 4">
    <name type="scientific">Eubacterium barkeri</name>
    <name type="common">Clostridium barkeri</name>
    <dbReference type="NCBI Taxonomy" id="1528"/>
    <lineage>
        <taxon>Bacteria</taxon>
        <taxon>Bacillati</taxon>
        <taxon>Bacillota</taxon>
        <taxon>Clostridia</taxon>
        <taxon>Eubacteriales</taxon>
        <taxon>Eubacteriaceae</taxon>
        <taxon>Eubacterium</taxon>
    </lineage>
</organism>
<feature type="domain" description="Smf/DprA SLOG" evidence="2">
    <location>
        <begin position="83"/>
        <end position="283"/>
    </location>
</feature>
<dbReference type="Proteomes" id="UP000199652">
    <property type="component" value="Unassembled WGS sequence"/>
</dbReference>
<comment type="similarity">
    <text evidence="1">Belongs to the DprA/Smf family.</text>
</comment>
<keyword evidence="4" id="KW-1185">Reference proteome</keyword>
<accession>A0A1H3BWI4</accession>
<evidence type="ECO:0000256" key="1">
    <source>
        <dbReference type="ARBA" id="ARBA00006525"/>
    </source>
</evidence>
<dbReference type="STRING" id="1528.SAMN04488579_102237"/>
<evidence type="ECO:0000313" key="4">
    <source>
        <dbReference type="Proteomes" id="UP000199652"/>
    </source>
</evidence>
<dbReference type="PANTHER" id="PTHR43022:SF1">
    <property type="entry name" value="PROTEIN SMF"/>
    <property type="match status" value="1"/>
</dbReference>
<dbReference type="InterPro" id="IPR003488">
    <property type="entry name" value="DprA"/>
</dbReference>
<evidence type="ECO:0000313" key="3">
    <source>
        <dbReference type="EMBL" id="SDX46233.1"/>
    </source>
</evidence>
<reference evidence="4" key="1">
    <citation type="submission" date="2016-10" db="EMBL/GenBank/DDBJ databases">
        <authorList>
            <person name="Varghese N."/>
            <person name="Submissions S."/>
        </authorList>
    </citation>
    <scope>NUCLEOTIDE SEQUENCE [LARGE SCALE GENOMIC DNA]</scope>
    <source>
        <strain evidence="4">VPI 5359</strain>
    </source>
</reference>
<dbReference type="OrthoDB" id="9785707at2"/>
<dbReference type="InterPro" id="IPR057666">
    <property type="entry name" value="DrpA_SLOG"/>
</dbReference>
<dbReference type="AlphaFoldDB" id="A0A1H3BWI4"/>
<dbReference type="Pfam" id="PF02481">
    <property type="entry name" value="DNA_processg_A"/>
    <property type="match status" value="1"/>
</dbReference>
<name>A0A1H3BWI4_EUBBA</name>
<dbReference type="SUPFAM" id="SSF102405">
    <property type="entry name" value="MCP/YpsA-like"/>
    <property type="match status" value="1"/>
</dbReference>
<dbReference type="PANTHER" id="PTHR43022">
    <property type="entry name" value="PROTEIN SMF"/>
    <property type="match status" value="1"/>
</dbReference>
<dbReference type="RefSeq" id="WP_090243050.1">
    <property type="nucleotide sequence ID" value="NZ_FNOU01000002.1"/>
</dbReference>
<sequence length="294" mass="32194">MNSLEINRSIIALSQIKGLGRKKIGRILEEINDFNHASFMELIEIGIRLNLLSKMSPIGEFLNARIAANNILAICEHNDIQVASIYAKDFPDVLKFKDGPHLIYYKGDITALSLPKRAAVIGTRAPSEKGSAFAHWAGKQLAEKDYVVISGLASGCDRAAHLGCLDAGGTTVAFLPSSILNITPKENIGLAKRIVENGGCLVSEYSSYDIANAGMFIERDRLQAAASNFVITSEFEENSGTLHTLEFANQYEKTIISTHCIKESGITGFSALQKEHIPYRLLSEAEIMNYLDEV</sequence>
<proteinExistence type="inferred from homology"/>
<dbReference type="GO" id="GO:0009294">
    <property type="term" value="P:DNA-mediated transformation"/>
    <property type="evidence" value="ECO:0007669"/>
    <property type="project" value="InterPro"/>
</dbReference>
<protein>
    <submittedName>
        <fullName evidence="3">DNA processing protein</fullName>
    </submittedName>
</protein>
<dbReference type="Gene3D" id="3.40.50.450">
    <property type="match status" value="1"/>
</dbReference>
<dbReference type="EMBL" id="FNOU01000002">
    <property type="protein sequence ID" value="SDX46233.1"/>
    <property type="molecule type" value="Genomic_DNA"/>
</dbReference>